<accession>A0ABR1FFH3</accession>
<dbReference type="PROSITE" id="PS00344">
    <property type="entry name" value="GATA_ZN_FINGER_1"/>
    <property type="match status" value="1"/>
</dbReference>
<feature type="compositionally biased region" description="Low complexity" evidence="2">
    <location>
        <begin position="72"/>
        <end position="82"/>
    </location>
</feature>
<organism evidence="4 5">
    <name type="scientific">Myxozyma melibiosi</name>
    <dbReference type="NCBI Taxonomy" id="54550"/>
    <lineage>
        <taxon>Eukaryota</taxon>
        <taxon>Fungi</taxon>
        <taxon>Dikarya</taxon>
        <taxon>Ascomycota</taxon>
        <taxon>Saccharomycotina</taxon>
        <taxon>Lipomycetes</taxon>
        <taxon>Lipomycetales</taxon>
        <taxon>Lipomycetaceae</taxon>
        <taxon>Myxozyma</taxon>
    </lineage>
</organism>
<keyword evidence="1" id="KW-0863">Zinc-finger</keyword>
<dbReference type="RefSeq" id="XP_064771608.1">
    <property type="nucleotide sequence ID" value="XM_064915202.1"/>
</dbReference>
<evidence type="ECO:0000313" key="5">
    <source>
        <dbReference type="Proteomes" id="UP001498771"/>
    </source>
</evidence>
<evidence type="ECO:0000313" key="4">
    <source>
        <dbReference type="EMBL" id="KAK7208575.1"/>
    </source>
</evidence>
<feature type="region of interest" description="Disordered" evidence="2">
    <location>
        <begin position="1"/>
        <end position="24"/>
    </location>
</feature>
<feature type="region of interest" description="Disordered" evidence="2">
    <location>
        <begin position="62"/>
        <end position="83"/>
    </location>
</feature>
<keyword evidence="1" id="KW-0862">Zinc</keyword>
<evidence type="ECO:0000256" key="1">
    <source>
        <dbReference type="PROSITE-ProRule" id="PRU00094"/>
    </source>
</evidence>
<feature type="compositionally biased region" description="Low complexity" evidence="2">
    <location>
        <begin position="182"/>
        <end position="203"/>
    </location>
</feature>
<feature type="domain" description="GATA-type" evidence="3">
    <location>
        <begin position="236"/>
        <end position="276"/>
    </location>
</feature>
<dbReference type="InterPro" id="IPR000679">
    <property type="entry name" value="Znf_GATA"/>
</dbReference>
<feature type="compositionally biased region" description="Low complexity" evidence="2">
    <location>
        <begin position="152"/>
        <end position="168"/>
    </location>
</feature>
<dbReference type="SUPFAM" id="SSF57716">
    <property type="entry name" value="Glucocorticoid receptor-like (DNA-binding domain)"/>
    <property type="match status" value="1"/>
</dbReference>
<dbReference type="PROSITE" id="PS50114">
    <property type="entry name" value="GATA_ZN_FINGER_2"/>
    <property type="match status" value="1"/>
</dbReference>
<keyword evidence="5" id="KW-1185">Reference proteome</keyword>
<dbReference type="InterPro" id="IPR013088">
    <property type="entry name" value="Znf_NHR/GATA"/>
</dbReference>
<name>A0ABR1FFH3_9ASCO</name>
<dbReference type="Proteomes" id="UP001498771">
    <property type="component" value="Unassembled WGS sequence"/>
</dbReference>
<feature type="compositionally biased region" description="Basic and acidic residues" evidence="2">
    <location>
        <begin position="206"/>
        <end position="215"/>
    </location>
</feature>
<dbReference type="Gene3D" id="3.30.50.10">
    <property type="entry name" value="Erythroid Transcription Factor GATA-1, subunit A"/>
    <property type="match status" value="1"/>
</dbReference>
<comment type="caution">
    <text evidence="4">The sequence shown here is derived from an EMBL/GenBank/DDBJ whole genome shotgun (WGS) entry which is preliminary data.</text>
</comment>
<reference evidence="4 5" key="1">
    <citation type="submission" date="2024-03" db="EMBL/GenBank/DDBJ databases">
        <title>Genome-scale model development and genomic sequencing of the oleaginous clade Lipomyces.</title>
        <authorList>
            <consortium name="Lawrence Berkeley National Laboratory"/>
            <person name="Czajka J.J."/>
            <person name="Han Y."/>
            <person name="Kim J."/>
            <person name="Mondo S.J."/>
            <person name="Hofstad B.A."/>
            <person name="Robles A."/>
            <person name="Haridas S."/>
            <person name="Riley R."/>
            <person name="LaButti K."/>
            <person name="Pangilinan J."/>
            <person name="Andreopoulos W."/>
            <person name="Lipzen A."/>
            <person name="Yan J."/>
            <person name="Wang M."/>
            <person name="Ng V."/>
            <person name="Grigoriev I.V."/>
            <person name="Spatafora J.W."/>
            <person name="Magnuson J.K."/>
            <person name="Baker S.E."/>
            <person name="Pomraning K.R."/>
        </authorList>
    </citation>
    <scope>NUCLEOTIDE SEQUENCE [LARGE SCALE GENOMIC DNA]</scope>
    <source>
        <strain evidence="4 5">Phaff 52-87</strain>
    </source>
</reference>
<dbReference type="EMBL" id="JBBJBU010000001">
    <property type="protein sequence ID" value="KAK7208575.1"/>
    <property type="molecule type" value="Genomic_DNA"/>
</dbReference>
<dbReference type="SMART" id="SM00401">
    <property type="entry name" value="ZnF_GATA"/>
    <property type="match status" value="1"/>
</dbReference>
<dbReference type="Pfam" id="PF00320">
    <property type="entry name" value="GATA"/>
    <property type="match status" value="1"/>
</dbReference>
<evidence type="ECO:0000259" key="3">
    <source>
        <dbReference type="PROSITE" id="PS50114"/>
    </source>
</evidence>
<evidence type="ECO:0000256" key="2">
    <source>
        <dbReference type="SAM" id="MobiDB-lite"/>
    </source>
</evidence>
<feature type="compositionally biased region" description="Polar residues" evidence="2">
    <location>
        <begin position="1"/>
        <end position="16"/>
    </location>
</feature>
<keyword evidence="1" id="KW-0479">Metal-binding</keyword>
<protein>
    <recommendedName>
        <fullName evidence="3">GATA-type domain-containing protein</fullName>
    </recommendedName>
</protein>
<proteinExistence type="predicted"/>
<dbReference type="GeneID" id="90040714"/>
<sequence length="322" mass="34637">MSLIESSGLPSPNPSVDSCFAPPEDDNFDRAFQRILEDRCSNIYEQRAAKIVNPLPTPNSEACLSSDECEDASSSSSSSQLADHADCKAALAVSRARDEFPFPQVDLSLFYPDTAPRQSWRPQIETWIRRNHSYKFDRIASKPYTLPSPQRTKSASSTSSSSSSSSSSHKSHSHPKTPKVTSFSSASSSAAAHSTSHSSSHAQSLKKFDHDKSDADSGLISPSPSPKPSAATLHSSHSGRKCISCGSDQSPCWRPSWSVEAGQLCNSCGLRYKKTGARCLSSSCGRIPAKGEWVTMRSSQPSGRYSCLYCGGGVAVGENSKR</sequence>
<gene>
    <name evidence="4" type="ORF">BZA70DRAFT_55010</name>
</gene>
<dbReference type="CDD" id="cd00202">
    <property type="entry name" value="ZnF_GATA"/>
    <property type="match status" value="1"/>
</dbReference>
<feature type="region of interest" description="Disordered" evidence="2">
    <location>
        <begin position="141"/>
        <end position="234"/>
    </location>
</feature>